<evidence type="ECO:0000259" key="2">
    <source>
        <dbReference type="PROSITE" id="PS51750"/>
    </source>
</evidence>
<dbReference type="Pfam" id="PF02498">
    <property type="entry name" value="Bro-N"/>
    <property type="match status" value="1"/>
</dbReference>
<gene>
    <name evidence="3" type="ORF">FDW42_10195</name>
</gene>
<sequence length="290" mass="34151">MIKLIGELAQLGERLYITLKNIRYLDCTYMDAKVICDSLKMENPANIKNAILKEFELPILNICSFDIGYGIKEFTMITEPQLYFMLMRSDKPKARDFRQWVINEVLPSIRKDGSYSVGASNEMFSLKDELIKAKNEVIKTKEELIETQRALINELKTKKEPQIVKLIEHKEPSIEEAYGDILYKESKDKQTRPKTLEQRRLKKIFDELIELICVITAASNGNLKQRQIWTALYKNFIRAYKPRGRIDINFLKSEEKYLNFLIQNAKFYLEQINQKQLREPEDFQKLLSFS</sequence>
<organism evidence="3 4">
    <name type="scientific">Campylobacter helveticus</name>
    <dbReference type="NCBI Taxonomy" id="28898"/>
    <lineage>
        <taxon>Bacteria</taxon>
        <taxon>Pseudomonadati</taxon>
        <taxon>Campylobacterota</taxon>
        <taxon>Epsilonproteobacteria</taxon>
        <taxon>Campylobacterales</taxon>
        <taxon>Campylobacteraceae</taxon>
        <taxon>Campylobacter</taxon>
    </lineage>
</organism>
<comment type="caution">
    <text evidence="3">The sequence shown here is derived from an EMBL/GenBank/DDBJ whole genome shotgun (WGS) entry which is preliminary data.</text>
</comment>
<dbReference type="EMBL" id="VDBS01000122">
    <property type="protein sequence ID" value="TNB54566.1"/>
    <property type="molecule type" value="Genomic_DNA"/>
</dbReference>
<feature type="domain" description="Bro-N" evidence="2">
    <location>
        <begin position="8"/>
        <end position="113"/>
    </location>
</feature>
<protein>
    <recommendedName>
        <fullName evidence="2">Bro-N domain-containing protein</fullName>
    </recommendedName>
</protein>
<evidence type="ECO:0000313" key="3">
    <source>
        <dbReference type="EMBL" id="TNB54566.1"/>
    </source>
</evidence>
<proteinExistence type="predicted"/>
<keyword evidence="1" id="KW-0175">Coiled coil</keyword>
<accession>A0AAX2UG68</accession>
<dbReference type="InterPro" id="IPR003497">
    <property type="entry name" value="BRO_N_domain"/>
</dbReference>
<feature type="coiled-coil region" evidence="1">
    <location>
        <begin position="123"/>
        <end position="158"/>
    </location>
</feature>
<evidence type="ECO:0000313" key="4">
    <source>
        <dbReference type="Proteomes" id="UP000306813"/>
    </source>
</evidence>
<evidence type="ECO:0000256" key="1">
    <source>
        <dbReference type="SAM" id="Coils"/>
    </source>
</evidence>
<name>A0AAX2UG68_9BACT</name>
<dbReference type="PROSITE" id="PS51750">
    <property type="entry name" value="BRO_N"/>
    <property type="match status" value="1"/>
</dbReference>
<dbReference type="SMART" id="SM01040">
    <property type="entry name" value="Bro-N"/>
    <property type="match status" value="1"/>
</dbReference>
<reference evidence="3 4" key="1">
    <citation type="submission" date="2019-05" db="EMBL/GenBank/DDBJ databases">
        <title>Draft genomes of eight strains of Campylobacter helveticus isolated from cats and a dog in New Zealand.</title>
        <authorList>
            <person name="Bojanic K."/>
            <person name="Midwinter A.C."/>
            <person name="Biggs P.J."/>
            <person name="Acke E."/>
            <person name="Cornelius A.J."/>
            <person name="Marshall J.C."/>
        </authorList>
    </citation>
    <scope>NUCLEOTIDE SEQUENCE [LARGE SCALE GENOMIC DNA]</scope>
    <source>
        <strain evidence="3 4">ACP123b</strain>
    </source>
</reference>
<dbReference type="Proteomes" id="UP000306813">
    <property type="component" value="Unassembled WGS sequence"/>
</dbReference>
<dbReference type="AlphaFoldDB" id="A0AAX2UG68"/>